<keyword evidence="3" id="KW-0813">Transport</keyword>
<evidence type="ECO:0000313" key="9">
    <source>
        <dbReference type="Proteomes" id="UP000033140"/>
    </source>
</evidence>
<comment type="similarity">
    <text evidence="2">Belongs to the nucleobase:cation symporter-2 (NCS2) (TC 2.A.40) family.</text>
</comment>
<gene>
    <name evidence="8" type="ORF">G7K_0755-t1</name>
</gene>
<evidence type="ECO:0000256" key="2">
    <source>
        <dbReference type="ARBA" id="ARBA00008821"/>
    </source>
</evidence>
<dbReference type="Pfam" id="PF00860">
    <property type="entry name" value="Xan_ur_permease"/>
    <property type="match status" value="1"/>
</dbReference>
<dbReference type="InterPro" id="IPR006043">
    <property type="entry name" value="NCS2"/>
</dbReference>
<sequence>MKPQLPFMKRDRRIAPFYGINQSMPIVLALLLGFQHALAMLGGLVTPPLILGGAGGANLTTAQQQYLVSASLIVCGMLSAVQITRFKIKGTPYYIGTGLLSVVGTSFATISIATGTFSQMYARGYCPIDADTGLKLPCPQGYGALIGTAALCSLTEIGMSFLPARVLKRTFPPIVTGPVVMLIGVHLVETGLQGWAGGAGLCLNRATNAAGQMFLCGTAKPLPWGDARFIGLGFSVFATIILVERFGSPIMKSAAVVMGLIMGMIISGATGYWDRSTIDSAPAATFIWTHTFPLKIYAPLILPLMAVYVILAMEAIGDISATCDVSRIEVEGPEFDSRIQGGVLSDGFNGLLAALMTMTPLSCFAQNNGVIALTRCANRTAGYCCCMFLFLMGVFAKFGAVFVAIPASVLGGMTTFLFCSVAVSGMRIIALVPFNRRNRFILTAALSLGFGAVLVPNYFSYVFTYEGSNHALRGFYDAIELVMGTGFAVAALISIFLNLVLPAEMEEEKEAVVVVGTHAERDGVASMEEDVEMQKISESGKGTMK</sequence>
<evidence type="ECO:0000256" key="4">
    <source>
        <dbReference type="ARBA" id="ARBA00022692"/>
    </source>
</evidence>
<evidence type="ECO:0000256" key="1">
    <source>
        <dbReference type="ARBA" id="ARBA00004141"/>
    </source>
</evidence>
<feature type="transmembrane region" description="Helical" evidence="7">
    <location>
        <begin position="93"/>
        <end position="122"/>
    </location>
</feature>
<organism evidence="8 9">
    <name type="scientific">Saitoella complicata (strain BCRC 22490 / CBS 7301 / JCM 7358 / NBRC 10748 / NRRL Y-17804)</name>
    <dbReference type="NCBI Taxonomy" id="698492"/>
    <lineage>
        <taxon>Eukaryota</taxon>
        <taxon>Fungi</taxon>
        <taxon>Dikarya</taxon>
        <taxon>Ascomycota</taxon>
        <taxon>Taphrinomycotina</taxon>
        <taxon>Taphrinomycotina incertae sedis</taxon>
        <taxon>Saitoella</taxon>
    </lineage>
</organism>
<dbReference type="PANTHER" id="PTHR42810">
    <property type="entry name" value="PURINE PERMEASE C1399.01C-RELATED"/>
    <property type="match status" value="1"/>
</dbReference>
<dbReference type="OMA" id="GLGFDWN"/>
<feature type="transmembrane region" description="Helical" evidence="7">
    <location>
        <begin position="63"/>
        <end position="81"/>
    </location>
</feature>
<feature type="transmembrane region" description="Helical" evidence="7">
    <location>
        <begin position="411"/>
        <end position="433"/>
    </location>
</feature>
<reference evidence="8 9" key="3">
    <citation type="journal article" date="2015" name="Genome Announc.">
        <title>Draft Genome Sequence of the Archiascomycetous Yeast Saitoella complicata.</title>
        <authorList>
            <person name="Yamauchi K."/>
            <person name="Kondo S."/>
            <person name="Hamamoto M."/>
            <person name="Takahashi Y."/>
            <person name="Ogura Y."/>
            <person name="Hayashi T."/>
            <person name="Nishida H."/>
        </authorList>
    </citation>
    <scope>NUCLEOTIDE SEQUENCE [LARGE SCALE GENOMIC DNA]</scope>
    <source>
        <strain evidence="8 9">NRRL Y-17804</strain>
    </source>
</reference>
<keyword evidence="5 7" id="KW-1133">Transmembrane helix</keyword>
<dbReference type="Proteomes" id="UP000033140">
    <property type="component" value="Unassembled WGS sequence"/>
</dbReference>
<keyword evidence="6 7" id="KW-0472">Membrane</keyword>
<dbReference type="EMBL" id="BACD03000004">
    <property type="protein sequence ID" value="GAO46525.1"/>
    <property type="molecule type" value="Genomic_DNA"/>
</dbReference>
<name>A0A0E9NAT9_SAICN</name>
<feature type="transmembrane region" description="Helical" evidence="7">
    <location>
        <begin position="481"/>
        <end position="501"/>
    </location>
</feature>
<feature type="transmembrane region" description="Helical" evidence="7">
    <location>
        <begin position="440"/>
        <end position="461"/>
    </location>
</feature>
<evidence type="ECO:0000256" key="7">
    <source>
        <dbReference type="SAM" id="Phobius"/>
    </source>
</evidence>
<dbReference type="PANTHER" id="PTHR42810:SF2">
    <property type="entry name" value="PURINE PERMEASE C1399.01C-RELATED"/>
    <property type="match status" value="1"/>
</dbReference>
<evidence type="ECO:0000256" key="3">
    <source>
        <dbReference type="ARBA" id="ARBA00022448"/>
    </source>
</evidence>
<dbReference type="GO" id="GO:0042907">
    <property type="term" value="F:xanthine transmembrane transporter activity"/>
    <property type="evidence" value="ECO:0007669"/>
    <property type="project" value="TreeGrafter"/>
</dbReference>
<keyword evidence="4 7" id="KW-0812">Transmembrane</keyword>
<feature type="transmembrane region" description="Helical" evidence="7">
    <location>
        <begin position="296"/>
        <end position="317"/>
    </location>
</feature>
<dbReference type="InterPro" id="IPR006042">
    <property type="entry name" value="Xan_ur_permease"/>
</dbReference>
<evidence type="ECO:0008006" key="10">
    <source>
        <dbReference type="Google" id="ProtNLM"/>
    </source>
</evidence>
<evidence type="ECO:0000256" key="6">
    <source>
        <dbReference type="ARBA" id="ARBA00023136"/>
    </source>
</evidence>
<comment type="subcellular location">
    <subcellularLocation>
        <location evidence="1">Membrane</location>
        <topology evidence="1">Multi-pass membrane protein</topology>
    </subcellularLocation>
</comment>
<feature type="transmembrane region" description="Helical" evidence="7">
    <location>
        <begin position="227"/>
        <end position="243"/>
    </location>
</feature>
<reference evidence="8 9" key="1">
    <citation type="journal article" date="2011" name="J. Gen. Appl. Microbiol.">
        <title>Draft genome sequencing of the enigmatic yeast Saitoella complicata.</title>
        <authorList>
            <person name="Nishida H."/>
            <person name="Hamamoto M."/>
            <person name="Sugiyama J."/>
        </authorList>
    </citation>
    <scope>NUCLEOTIDE SEQUENCE [LARGE SCALE GENOMIC DNA]</scope>
    <source>
        <strain evidence="8 9">NRRL Y-17804</strain>
    </source>
</reference>
<comment type="caution">
    <text evidence="8">The sequence shown here is derived from an EMBL/GenBank/DDBJ whole genome shotgun (WGS) entry which is preliminary data.</text>
</comment>
<dbReference type="AlphaFoldDB" id="A0A0E9NAT9"/>
<dbReference type="STRING" id="698492.A0A0E9NAT9"/>
<feature type="transmembrane region" description="Helical" evidence="7">
    <location>
        <begin position="381"/>
        <end position="405"/>
    </location>
</feature>
<reference evidence="8 9" key="2">
    <citation type="journal article" date="2014" name="J. Gen. Appl. Microbiol.">
        <title>The early diverging ascomycetous budding yeast Saitoella complicata has three histone deacetylases belonging to the Clr6, Hos2, and Rpd3 lineages.</title>
        <authorList>
            <person name="Nishida H."/>
            <person name="Matsumoto T."/>
            <person name="Kondo S."/>
            <person name="Hamamoto M."/>
            <person name="Yoshikawa H."/>
        </authorList>
    </citation>
    <scope>NUCLEOTIDE SEQUENCE [LARGE SCALE GENOMIC DNA]</scope>
    <source>
        <strain evidence="8 9">NRRL Y-17804</strain>
    </source>
</reference>
<feature type="transmembrane region" description="Helical" evidence="7">
    <location>
        <begin position="142"/>
        <end position="164"/>
    </location>
</feature>
<dbReference type="GO" id="GO:0000324">
    <property type="term" value="C:fungal-type vacuole"/>
    <property type="evidence" value="ECO:0007669"/>
    <property type="project" value="TreeGrafter"/>
</dbReference>
<dbReference type="NCBIfam" id="TIGR00801">
    <property type="entry name" value="ncs2"/>
    <property type="match status" value="1"/>
</dbReference>
<evidence type="ECO:0000256" key="5">
    <source>
        <dbReference type="ARBA" id="ARBA00022989"/>
    </source>
</evidence>
<dbReference type="GO" id="GO:0005886">
    <property type="term" value="C:plasma membrane"/>
    <property type="evidence" value="ECO:0007669"/>
    <property type="project" value="TreeGrafter"/>
</dbReference>
<protein>
    <recommendedName>
        <fullName evidence="10">Purine permease</fullName>
    </recommendedName>
</protein>
<keyword evidence="9" id="KW-1185">Reference proteome</keyword>
<feature type="transmembrane region" description="Helical" evidence="7">
    <location>
        <begin position="255"/>
        <end position="273"/>
    </location>
</feature>
<accession>A0A0E9NAT9</accession>
<evidence type="ECO:0000313" key="8">
    <source>
        <dbReference type="EMBL" id="GAO46525.1"/>
    </source>
</evidence>
<proteinExistence type="inferred from homology"/>